<keyword evidence="5" id="KW-0804">Transcription</keyword>
<feature type="domain" description="CXC" evidence="8">
    <location>
        <begin position="609"/>
        <end position="728"/>
    </location>
</feature>
<organism evidence="9 10">
    <name type="scientific">Thyridium curvatum</name>
    <dbReference type="NCBI Taxonomy" id="1093900"/>
    <lineage>
        <taxon>Eukaryota</taxon>
        <taxon>Fungi</taxon>
        <taxon>Dikarya</taxon>
        <taxon>Ascomycota</taxon>
        <taxon>Pezizomycotina</taxon>
        <taxon>Sordariomycetes</taxon>
        <taxon>Sordariomycetidae</taxon>
        <taxon>Thyridiales</taxon>
        <taxon>Thyridiaceae</taxon>
        <taxon>Thyridium</taxon>
    </lineage>
</organism>
<evidence type="ECO:0000259" key="8">
    <source>
        <dbReference type="PROSITE" id="PS51633"/>
    </source>
</evidence>
<keyword evidence="2" id="KW-0808">Transferase</keyword>
<dbReference type="Proteomes" id="UP000319257">
    <property type="component" value="Unassembled WGS sequence"/>
</dbReference>
<name>A0A507BA86_9PEZI</name>
<keyword evidence="3" id="KW-0949">S-adenosyl-L-methionine</keyword>
<dbReference type="GeneID" id="41971951"/>
<dbReference type="GO" id="GO:0003682">
    <property type="term" value="F:chromatin binding"/>
    <property type="evidence" value="ECO:0007669"/>
    <property type="project" value="TreeGrafter"/>
</dbReference>
<dbReference type="GO" id="GO:0046976">
    <property type="term" value="F:histone H3K27 methyltransferase activity"/>
    <property type="evidence" value="ECO:0007669"/>
    <property type="project" value="TreeGrafter"/>
</dbReference>
<feature type="compositionally biased region" description="Basic residues" evidence="6">
    <location>
        <begin position="978"/>
        <end position="988"/>
    </location>
</feature>
<feature type="compositionally biased region" description="Low complexity" evidence="6">
    <location>
        <begin position="915"/>
        <end position="925"/>
    </location>
</feature>
<feature type="domain" description="SET" evidence="7">
    <location>
        <begin position="743"/>
        <end position="872"/>
    </location>
</feature>
<evidence type="ECO:0000256" key="4">
    <source>
        <dbReference type="ARBA" id="ARBA00023015"/>
    </source>
</evidence>
<reference evidence="9 10" key="1">
    <citation type="submission" date="2019-06" db="EMBL/GenBank/DDBJ databases">
        <title>Draft genome sequence of the filamentous fungus Phialemoniopsis curvata isolated from diesel fuel.</title>
        <authorList>
            <person name="Varaljay V.A."/>
            <person name="Lyon W.J."/>
            <person name="Crouch A.L."/>
            <person name="Drake C.E."/>
            <person name="Hollomon J.M."/>
            <person name="Nadeau L.J."/>
            <person name="Nunn H.S."/>
            <person name="Stevenson B.S."/>
            <person name="Bojanowski C.L."/>
            <person name="Crookes-Goodson W.J."/>
        </authorList>
    </citation>
    <scope>NUCLEOTIDE SEQUENCE [LARGE SCALE GENOMIC DNA]</scope>
    <source>
        <strain evidence="9 10">D216</strain>
    </source>
</reference>
<feature type="region of interest" description="Disordered" evidence="6">
    <location>
        <begin position="186"/>
        <end position="233"/>
    </location>
</feature>
<proteinExistence type="predicted"/>
<dbReference type="Pfam" id="PF21509">
    <property type="entry name" value="Ezh2-like__CXC_fung"/>
    <property type="match status" value="1"/>
</dbReference>
<dbReference type="PANTHER" id="PTHR45747:SF4">
    <property type="entry name" value="HISTONE-LYSINE N-METHYLTRANSFERASE E(Z)"/>
    <property type="match status" value="1"/>
</dbReference>
<dbReference type="InterPro" id="IPR046341">
    <property type="entry name" value="SET_dom_sf"/>
</dbReference>
<dbReference type="AlphaFoldDB" id="A0A507BA86"/>
<feature type="region of interest" description="Disordered" evidence="6">
    <location>
        <begin position="26"/>
        <end position="152"/>
    </location>
</feature>
<dbReference type="InterPro" id="IPR040595">
    <property type="entry name" value="EZH2_N"/>
</dbReference>
<dbReference type="Pfam" id="PF00856">
    <property type="entry name" value="SET"/>
    <property type="match status" value="1"/>
</dbReference>
<dbReference type="SMART" id="SM00317">
    <property type="entry name" value="SET"/>
    <property type="match status" value="1"/>
</dbReference>
<feature type="compositionally biased region" description="Basic and acidic residues" evidence="6">
    <location>
        <begin position="944"/>
        <end position="955"/>
    </location>
</feature>
<dbReference type="InterPro" id="IPR001214">
    <property type="entry name" value="SET_dom"/>
</dbReference>
<dbReference type="PROSITE" id="PS50280">
    <property type="entry name" value="SET"/>
    <property type="match status" value="1"/>
</dbReference>
<evidence type="ECO:0000256" key="2">
    <source>
        <dbReference type="ARBA" id="ARBA00022679"/>
    </source>
</evidence>
<gene>
    <name evidence="9" type="ORF">E0L32_004504</name>
</gene>
<dbReference type="GO" id="GO:0031507">
    <property type="term" value="P:heterochromatin formation"/>
    <property type="evidence" value="ECO:0007669"/>
    <property type="project" value="TreeGrafter"/>
</dbReference>
<feature type="compositionally biased region" description="Acidic residues" evidence="6">
    <location>
        <begin position="991"/>
        <end position="1001"/>
    </location>
</feature>
<protein>
    <submittedName>
        <fullName evidence="9">Uncharacterized protein</fullName>
    </submittedName>
</protein>
<dbReference type="RefSeq" id="XP_030997235.1">
    <property type="nucleotide sequence ID" value="XM_031138922.1"/>
</dbReference>
<dbReference type="STRING" id="1093900.A0A507BA86"/>
<dbReference type="InterPro" id="IPR026489">
    <property type="entry name" value="CXC_dom"/>
</dbReference>
<dbReference type="InParanoid" id="A0A507BA86"/>
<keyword evidence="1" id="KW-0489">Methyltransferase</keyword>
<dbReference type="InterPro" id="IPR040968">
    <property type="entry name" value="EZH2_MCSS_fung"/>
</dbReference>
<keyword evidence="10" id="KW-1185">Reference proteome</keyword>
<evidence type="ECO:0000256" key="5">
    <source>
        <dbReference type="ARBA" id="ARBA00023163"/>
    </source>
</evidence>
<dbReference type="InterPro" id="IPR045318">
    <property type="entry name" value="EZH1/2-like"/>
</dbReference>
<dbReference type="SUPFAM" id="SSF82199">
    <property type="entry name" value="SET domain"/>
    <property type="match status" value="1"/>
</dbReference>
<feature type="compositionally biased region" description="Acidic residues" evidence="6">
    <location>
        <begin position="956"/>
        <end position="967"/>
    </location>
</feature>
<dbReference type="Pfam" id="PF18600">
    <property type="entry name" value="Ezh2_MCSS_fung"/>
    <property type="match status" value="1"/>
</dbReference>
<feature type="compositionally biased region" description="Basic and acidic residues" evidence="6">
    <location>
        <begin position="1002"/>
        <end position="1018"/>
    </location>
</feature>
<evidence type="ECO:0000256" key="1">
    <source>
        <dbReference type="ARBA" id="ARBA00022603"/>
    </source>
</evidence>
<dbReference type="PROSITE" id="PS51633">
    <property type="entry name" value="CXC"/>
    <property type="match status" value="1"/>
</dbReference>
<evidence type="ECO:0000259" key="7">
    <source>
        <dbReference type="PROSITE" id="PS50280"/>
    </source>
</evidence>
<feature type="compositionally biased region" description="Basic residues" evidence="6">
    <location>
        <begin position="1149"/>
        <end position="1158"/>
    </location>
</feature>
<dbReference type="OrthoDB" id="6141102at2759"/>
<dbReference type="PANTHER" id="PTHR45747">
    <property type="entry name" value="HISTONE-LYSINE N-METHYLTRANSFERASE E(Z)"/>
    <property type="match status" value="1"/>
</dbReference>
<evidence type="ECO:0000313" key="10">
    <source>
        <dbReference type="Proteomes" id="UP000319257"/>
    </source>
</evidence>
<keyword evidence="4" id="KW-0805">Transcription regulation</keyword>
<dbReference type="Pfam" id="PF18601">
    <property type="entry name" value="EZH2_N"/>
    <property type="match status" value="1"/>
</dbReference>
<dbReference type="InterPro" id="IPR048360">
    <property type="entry name" value="Ezh2_CXC_fung"/>
</dbReference>
<feature type="compositionally biased region" description="Basic and acidic residues" evidence="6">
    <location>
        <begin position="1036"/>
        <end position="1046"/>
    </location>
</feature>
<evidence type="ECO:0000256" key="6">
    <source>
        <dbReference type="SAM" id="MobiDB-lite"/>
    </source>
</evidence>
<dbReference type="Gene3D" id="2.170.270.10">
    <property type="entry name" value="SET domain"/>
    <property type="match status" value="1"/>
</dbReference>
<feature type="region of interest" description="Disordered" evidence="6">
    <location>
        <begin position="893"/>
        <end position="1164"/>
    </location>
</feature>
<feature type="compositionally biased region" description="Acidic residues" evidence="6">
    <location>
        <begin position="1132"/>
        <end position="1144"/>
    </location>
</feature>
<feature type="compositionally biased region" description="Polar residues" evidence="6">
    <location>
        <begin position="120"/>
        <end position="147"/>
    </location>
</feature>
<dbReference type="EMBL" id="SKBQ01000021">
    <property type="protein sequence ID" value="TPX15524.1"/>
    <property type="molecule type" value="Genomic_DNA"/>
</dbReference>
<evidence type="ECO:0000256" key="3">
    <source>
        <dbReference type="ARBA" id="ARBA00022691"/>
    </source>
</evidence>
<sequence length="1164" mass="129489">MPLLARVDDVVDLTLSTDSDRDSITAIHARTDGAPQAHPPSASLSPRGLRSLKNSPAHSRRTASPQSAKKRISNGSGPATTDSSITYTEETPTKSGGASTFSFSREGSNVASASRPPESATHSSPVFTTPPQSHTTRAQQTPKNQTPRKAEWTTAKIESSLRTFSAELGRDHAKLLRYTLESTFKQKPAGRKHLSSKDDLAGLKPEPANEATPRDKIMRIKPKQHGKEYHRSKGDQKEILFPVVCIKSNKNRVPKYRFHHVEISRNILSPNTPLKFIPHLRDLDNDNSEVQKFNQWIEELESMDQKSGFNTASRNTKFARTRVLERAMTLSLYLERWIKRLGIDNCSKSTLIRHMASTSESDDAITPQQKNHLLNSYNEDVGSPRAVKIARMFTEAFNKVFSKKNVSLDDVLMLDESVETLVDTKKMTKEGFSSQKLGDEQHIELLERWLGSYTVLGCMICYAHSCEHGEFDADNIRRCFSIDMNVNMKLGQLIKRRRIAAAQEKMNGTPSKAMTQPCKNKCYRNYDIGNEGYVTRDWTEEETNLLRAIFFVLCDNNDVRPQCTTAVLLGRYCWEVYRKLKQMDLTLPEVQVPDESTVKAPRPIPWYDRHRKVLQGDWQEHTNTHEHAVREMRDPCFHDGPCTVANGCQCVAAKVMCERFCRCTAETCSHKFTGCACHSSGKTCFAKQKEGKPCICVQLNRECDPVLCKGCGARDRADPQNARDEVLHSTGCQNVALQRGLSKTVLIGKSQLEACGYGLFTAEDIAADEFVIEYVGELITHDEGVRREARRGDVFDEESNSSYLFTLLEQDGIWVDAAMYGNLSRYINHAGEHDKRGCNITPKILYVNGEFRIRFTAIRDIKAGEELFFNYGENFPNLTKKLLEDKVDAGGDESMLGASSAGTGQQAKKRGRGGRQPAGTARKSGNTGGGGGGRKKQQTTGSGARKEAPRFRVIEELDDDDDTDMFPEDNVASFARGNSRRGRKRKRPGPNDDDDDDDGEDEYRPGAKGSETDFEYRAGRNRRRGGGGAGAGGRRRGADAHVEAGEIRASPRGSASKRARRFGGLDDSAVGEPDEHQGAGAGGRGAPETPTRQNRRGGAAAAARRSVEEVEDSMEVDTSSFYNGNRRGVSYDDGDDDGDDDDSVVDSARRRKRQKPARYRVEDD</sequence>
<evidence type="ECO:0000313" key="9">
    <source>
        <dbReference type="EMBL" id="TPX15524.1"/>
    </source>
</evidence>
<comment type="caution">
    <text evidence="9">The sequence shown here is derived from an EMBL/GenBank/DDBJ whole genome shotgun (WGS) entry which is preliminary data.</text>
</comment>
<accession>A0A507BA86</accession>
<dbReference type="GO" id="GO:0032259">
    <property type="term" value="P:methylation"/>
    <property type="evidence" value="ECO:0007669"/>
    <property type="project" value="UniProtKB-KW"/>
</dbReference>
<feature type="compositionally biased region" description="Polar residues" evidence="6">
    <location>
        <begin position="52"/>
        <end position="112"/>
    </location>
</feature>
<dbReference type="GO" id="GO:0005634">
    <property type="term" value="C:nucleus"/>
    <property type="evidence" value="ECO:0007669"/>
    <property type="project" value="TreeGrafter"/>
</dbReference>